<dbReference type="PANTHER" id="PTHR31945">
    <property type="entry name" value="TRANSCRIPTION FACTOR SCREAM2-RELATED"/>
    <property type="match status" value="1"/>
</dbReference>
<dbReference type="InterPro" id="IPR025610">
    <property type="entry name" value="MYC/MYB_N"/>
</dbReference>
<evidence type="ECO:0000313" key="10">
    <source>
        <dbReference type="Proteomes" id="UP000002051"/>
    </source>
</evidence>
<evidence type="ECO:0000313" key="7">
    <source>
        <dbReference type="EMBL" id="KEH20020.1"/>
    </source>
</evidence>
<dbReference type="InterPro" id="IPR054502">
    <property type="entry name" value="bHLH-TF_ACT-like_plant"/>
</dbReference>
<dbReference type="EnsemblPlants" id="KEH20020">
    <property type="protein sequence ID" value="KEH20020"/>
    <property type="gene ID" value="MTR_8g064700"/>
</dbReference>
<evidence type="ECO:0000313" key="9">
    <source>
        <dbReference type="EnsemblPlants" id="KEH20020"/>
    </source>
</evidence>
<dbReference type="Pfam" id="PF22754">
    <property type="entry name" value="bHLH-TF_ACT-like_plant"/>
    <property type="match status" value="1"/>
</dbReference>
<evidence type="ECO:0000256" key="4">
    <source>
        <dbReference type="ARBA" id="ARBA00023242"/>
    </source>
</evidence>
<organism evidence="7 10">
    <name type="scientific">Medicago truncatula</name>
    <name type="common">Barrel medic</name>
    <name type="synonym">Medicago tribuloides</name>
    <dbReference type="NCBI Taxonomy" id="3880"/>
    <lineage>
        <taxon>Eukaryota</taxon>
        <taxon>Viridiplantae</taxon>
        <taxon>Streptophyta</taxon>
        <taxon>Embryophyta</taxon>
        <taxon>Tracheophyta</taxon>
        <taxon>Spermatophyta</taxon>
        <taxon>Magnoliopsida</taxon>
        <taxon>eudicotyledons</taxon>
        <taxon>Gunneridae</taxon>
        <taxon>Pentapetalae</taxon>
        <taxon>rosids</taxon>
        <taxon>fabids</taxon>
        <taxon>Fabales</taxon>
        <taxon>Fabaceae</taxon>
        <taxon>Papilionoideae</taxon>
        <taxon>50 kb inversion clade</taxon>
        <taxon>NPAAA clade</taxon>
        <taxon>Hologalegina</taxon>
        <taxon>IRL clade</taxon>
        <taxon>Trifolieae</taxon>
        <taxon>Medicago</taxon>
    </lineage>
</organism>
<evidence type="ECO:0000313" key="8">
    <source>
        <dbReference type="EMBL" id="RHN41403.1"/>
    </source>
</evidence>
<sequence>MGVVEFLRPFVETKAWDYVVVWKYGNDPTRFIEWLGCCCCGGNIEKVKLKEEICEENNLASICRDTLFHHRVKTKTCEALAKLPFTMSLYSSVHAEVAISQQPRWLIHEDSVGTQVLIPIIGGLVELFTAKHIPEDINIMKFISAHCCVSIKQEAISAHSYANTNFNFSMEGHFGESNPSTEHLTFDSNYGCLIPLEYLNQPLKSHKHNKIPVKRCSSSVDCGNGEENKENIVKEPREKVYHAKNLITERNRRNRIKQGLFTLRSLVPNITKMDRVAILEDAIEYIMELQRQETELQEEVKALEVEDCEKDKELAEGTRNLPLIDLNQCSSDSTRKTQMELQVEVNHIAGKDFMIKLCCEQKQGVFSRLMKAIDSYGLHVLSANMTTFDGKVLNILMVEATAQDIHPKKLREYLMHQTR</sequence>
<dbReference type="EMBL" id="PSQE01000008">
    <property type="protein sequence ID" value="RHN41403.1"/>
    <property type="molecule type" value="Genomic_DNA"/>
</dbReference>
<keyword evidence="4" id="KW-0539">Nucleus</keyword>
<dbReference type="GO" id="GO:0005634">
    <property type="term" value="C:nucleus"/>
    <property type="evidence" value="ECO:0000318"/>
    <property type="project" value="GO_Central"/>
</dbReference>
<evidence type="ECO:0000313" key="11">
    <source>
        <dbReference type="Proteomes" id="UP000265566"/>
    </source>
</evidence>
<dbReference type="AlphaFoldDB" id="A0A072U2K1"/>
<dbReference type="PANTHER" id="PTHR31945:SF63">
    <property type="entry name" value="TRANSCRIPTION FACTOR BHLH90"/>
    <property type="match status" value="1"/>
</dbReference>
<dbReference type="GO" id="GO:0046983">
    <property type="term" value="F:protein dimerization activity"/>
    <property type="evidence" value="ECO:0007669"/>
    <property type="project" value="InterPro"/>
</dbReference>
<evidence type="ECO:0000259" key="6">
    <source>
        <dbReference type="PROSITE" id="PS50888"/>
    </source>
</evidence>
<keyword evidence="3" id="KW-0804">Transcription</keyword>
<dbReference type="SUPFAM" id="SSF55021">
    <property type="entry name" value="ACT-like"/>
    <property type="match status" value="1"/>
</dbReference>
<reference evidence="7 10" key="1">
    <citation type="journal article" date="2011" name="Nature">
        <title>The Medicago genome provides insight into the evolution of rhizobial symbioses.</title>
        <authorList>
            <person name="Young N.D."/>
            <person name="Debelle F."/>
            <person name="Oldroyd G.E."/>
            <person name="Geurts R."/>
            <person name="Cannon S.B."/>
            <person name="Udvardi M.K."/>
            <person name="Benedito V.A."/>
            <person name="Mayer K.F."/>
            <person name="Gouzy J."/>
            <person name="Schoof H."/>
            <person name="Van de Peer Y."/>
            <person name="Proost S."/>
            <person name="Cook D.R."/>
            <person name="Meyers B.C."/>
            <person name="Spannagl M."/>
            <person name="Cheung F."/>
            <person name="De Mita S."/>
            <person name="Krishnakumar V."/>
            <person name="Gundlach H."/>
            <person name="Zhou S."/>
            <person name="Mudge J."/>
            <person name="Bharti A.K."/>
            <person name="Murray J.D."/>
            <person name="Naoumkina M.A."/>
            <person name="Rosen B."/>
            <person name="Silverstein K.A."/>
            <person name="Tang H."/>
            <person name="Rombauts S."/>
            <person name="Zhao P.X."/>
            <person name="Zhou P."/>
            <person name="Barbe V."/>
            <person name="Bardou P."/>
            <person name="Bechner M."/>
            <person name="Bellec A."/>
            <person name="Berger A."/>
            <person name="Berges H."/>
            <person name="Bidwell S."/>
            <person name="Bisseling T."/>
            <person name="Choisne N."/>
            <person name="Couloux A."/>
            <person name="Denny R."/>
            <person name="Deshpande S."/>
            <person name="Dai X."/>
            <person name="Doyle J.J."/>
            <person name="Dudez A.M."/>
            <person name="Farmer A.D."/>
            <person name="Fouteau S."/>
            <person name="Franken C."/>
            <person name="Gibelin C."/>
            <person name="Gish J."/>
            <person name="Goldstein S."/>
            <person name="Gonzalez A.J."/>
            <person name="Green P.J."/>
            <person name="Hallab A."/>
            <person name="Hartog M."/>
            <person name="Hua A."/>
            <person name="Humphray S.J."/>
            <person name="Jeong D.H."/>
            <person name="Jing Y."/>
            <person name="Jocker A."/>
            <person name="Kenton S.M."/>
            <person name="Kim D.J."/>
            <person name="Klee K."/>
            <person name="Lai H."/>
            <person name="Lang C."/>
            <person name="Lin S."/>
            <person name="Macmil S.L."/>
            <person name="Magdelenat G."/>
            <person name="Matthews L."/>
            <person name="McCorrison J."/>
            <person name="Monaghan E.L."/>
            <person name="Mun J.H."/>
            <person name="Najar F.Z."/>
            <person name="Nicholson C."/>
            <person name="Noirot C."/>
            <person name="O'Bleness M."/>
            <person name="Paule C.R."/>
            <person name="Poulain J."/>
            <person name="Prion F."/>
            <person name="Qin B."/>
            <person name="Qu C."/>
            <person name="Retzel E.F."/>
            <person name="Riddle C."/>
            <person name="Sallet E."/>
            <person name="Samain S."/>
            <person name="Samson N."/>
            <person name="Sanders I."/>
            <person name="Saurat O."/>
            <person name="Scarpelli C."/>
            <person name="Schiex T."/>
            <person name="Segurens B."/>
            <person name="Severin A.J."/>
            <person name="Sherrier D.J."/>
            <person name="Shi R."/>
            <person name="Sims S."/>
            <person name="Singer S.R."/>
            <person name="Sinharoy S."/>
            <person name="Sterck L."/>
            <person name="Viollet A."/>
            <person name="Wang B.B."/>
            <person name="Wang K."/>
            <person name="Wang M."/>
            <person name="Wang X."/>
            <person name="Warfsmann J."/>
            <person name="Weissenbach J."/>
            <person name="White D.D."/>
            <person name="White J.D."/>
            <person name="Wiley G.B."/>
            <person name="Wincker P."/>
            <person name="Xing Y."/>
            <person name="Yang L."/>
            <person name="Yao Z."/>
            <person name="Ying F."/>
            <person name="Zhai J."/>
            <person name="Zhou L."/>
            <person name="Zuber A."/>
            <person name="Denarie J."/>
            <person name="Dixon R.A."/>
            <person name="May G.D."/>
            <person name="Schwartz D.C."/>
            <person name="Rogers J."/>
            <person name="Quetier F."/>
            <person name="Town C.D."/>
            <person name="Roe B.A."/>
        </authorList>
    </citation>
    <scope>NUCLEOTIDE SEQUENCE [LARGE SCALE GENOMIC DNA]</scope>
    <source>
        <strain evidence="7">A17</strain>
        <strain evidence="9 10">cv. Jemalong A17</strain>
    </source>
</reference>
<dbReference type="KEGG" id="mtr:25501348"/>
<dbReference type="STRING" id="3880.A0A072U2K1"/>
<dbReference type="Gramene" id="rna47721">
    <property type="protein sequence ID" value="RHN41403.1"/>
    <property type="gene ID" value="gene47721"/>
</dbReference>
<evidence type="ECO:0000256" key="2">
    <source>
        <dbReference type="ARBA" id="ARBA00023015"/>
    </source>
</evidence>
<dbReference type="GO" id="GO:0006355">
    <property type="term" value="P:regulation of DNA-templated transcription"/>
    <property type="evidence" value="ECO:0000318"/>
    <property type="project" value="GO_Central"/>
</dbReference>
<dbReference type="OrthoDB" id="1890947at2759"/>
<dbReference type="EMBL" id="CM001224">
    <property type="protein sequence ID" value="KEH20020.1"/>
    <property type="molecule type" value="Genomic_DNA"/>
</dbReference>
<comment type="subcellular location">
    <subcellularLocation>
        <location evidence="1">Nucleus</location>
    </subcellularLocation>
</comment>
<dbReference type="InterPro" id="IPR011598">
    <property type="entry name" value="bHLH_dom"/>
</dbReference>
<dbReference type="SMART" id="SM00353">
    <property type="entry name" value="HLH"/>
    <property type="match status" value="1"/>
</dbReference>
<proteinExistence type="predicted"/>
<keyword evidence="5" id="KW-0175">Coiled coil</keyword>
<evidence type="ECO:0000256" key="5">
    <source>
        <dbReference type="SAM" id="Coils"/>
    </source>
</evidence>
<feature type="coiled-coil region" evidence="5">
    <location>
        <begin position="279"/>
        <end position="306"/>
    </location>
</feature>
<dbReference type="InterPro" id="IPR045865">
    <property type="entry name" value="ACT-like_dom_sf"/>
</dbReference>
<dbReference type="GO" id="GO:0003700">
    <property type="term" value="F:DNA-binding transcription factor activity"/>
    <property type="evidence" value="ECO:0000318"/>
    <property type="project" value="GO_Central"/>
</dbReference>
<reference evidence="7 10" key="2">
    <citation type="journal article" date="2014" name="BMC Genomics">
        <title>An improved genome release (version Mt4.0) for the model legume Medicago truncatula.</title>
        <authorList>
            <person name="Tang H."/>
            <person name="Krishnakumar V."/>
            <person name="Bidwell S."/>
            <person name="Rosen B."/>
            <person name="Chan A."/>
            <person name="Zhou S."/>
            <person name="Gentzbittel L."/>
            <person name="Childs K.L."/>
            <person name="Yandell M."/>
            <person name="Gundlach H."/>
            <person name="Mayer K.F."/>
            <person name="Schwartz D.C."/>
            <person name="Town C.D."/>
        </authorList>
    </citation>
    <scope>GENOME REANNOTATION</scope>
    <source>
        <strain evidence="7">A17</strain>
        <strain evidence="9 10">cv. Jemalong A17</strain>
    </source>
</reference>
<keyword evidence="10" id="KW-1185">Reference proteome</keyword>
<dbReference type="HOGENOM" id="CLU_037477_0_0_1"/>
<dbReference type="Proteomes" id="UP000265566">
    <property type="component" value="Chromosome 8"/>
</dbReference>
<keyword evidence="2" id="KW-0805">Transcription regulation</keyword>
<dbReference type="Pfam" id="PF14215">
    <property type="entry name" value="bHLH-MYC_N"/>
    <property type="match status" value="1"/>
</dbReference>
<evidence type="ECO:0000256" key="1">
    <source>
        <dbReference type="ARBA" id="ARBA00004123"/>
    </source>
</evidence>
<dbReference type="PROSITE" id="PS50888">
    <property type="entry name" value="BHLH"/>
    <property type="match status" value="1"/>
</dbReference>
<dbReference type="Proteomes" id="UP000002051">
    <property type="component" value="Chromosome 8"/>
</dbReference>
<accession>A0A072U2K1</accession>
<name>A0A072U2K1_MEDTR</name>
<feature type="domain" description="BHLH" evidence="6">
    <location>
        <begin position="240"/>
        <end position="289"/>
    </location>
</feature>
<evidence type="ECO:0000256" key="3">
    <source>
        <dbReference type="ARBA" id="ARBA00023163"/>
    </source>
</evidence>
<reference evidence="11" key="4">
    <citation type="journal article" date="2018" name="Nat. Plants">
        <title>Whole-genome landscape of Medicago truncatula symbiotic genes.</title>
        <authorList>
            <person name="Pecrix Y."/>
            <person name="Staton S.E."/>
            <person name="Sallet E."/>
            <person name="Lelandais-Briere C."/>
            <person name="Moreau S."/>
            <person name="Carrere S."/>
            <person name="Blein T."/>
            <person name="Jardinaud M.F."/>
            <person name="Latrasse D."/>
            <person name="Zouine M."/>
            <person name="Zahm M."/>
            <person name="Kreplak J."/>
            <person name="Mayjonade B."/>
            <person name="Satge C."/>
            <person name="Perez M."/>
            <person name="Cauet S."/>
            <person name="Marande W."/>
            <person name="Chantry-Darmon C."/>
            <person name="Lopez-Roques C."/>
            <person name="Bouchez O."/>
            <person name="Berard A."/>
            <person name="Debelle F."/>
            <person name="Munos S."/>
            <person name="Bendahmane A."/>
            <person name="Berges H."/>
            <person name="Niebel A."/>
            <person name="Buitink J."/>
            <person name="Frugier F."/>
            <person name="Benhamed M."/>
            <person name="Crespi M."/>
            <person name="Gouzy J."/>
            <person name="Gamas P."/>
        </authorList>
    </citation>
    <scope>NUCLEOTIDE SEQUENCE [LARGE SCALE GENOMIC DNA]</scope>
    <source>
        <strain evidence="11">cv. Jemalong A17</strain>
    </source>
</reference>
<dbReference type="InterPro" id="IPR051358">
    <property type="entry name" value="TF_AMS/ICE1/BHLH6-like"/>
</dbReference>
<reference evidence="8" key="5">
    <citation type="journal article" date="2018" name="Nat. Plants">
        <title>Whole-genome landscape of Medicago truncatula symbiotic genes.</title>
        <authorList>
            <person name="Pecrix Y."/>
            <person name="Gamas P."/>
            <person name="Carrere S."/>
        </authorList>
    </citation>
    <scope>NUCLEOTIDE SEQUENCE</scope>
    <source>
        <tissue evidence="8">Leaves</tissue>
    </source>
</reference>
<dbReference type="Pfam" id="PF00010">
    <property type="entry name" value="HLH"/>
    <property type="match status" value="1"/>
</dbReference>
<gene>
    <name evidence="9" type="primary">25501348</name>
    <name evidence="7" type="ordered locus">MTR_8g064700</name>
    <name evidence="8" type="ORF">MtrunA17_Chr8g0365711</name>
</gene>
<reference evidence="9" key="3">
    <citation type="submission" date="2015-04" db="UniProtKB">
        <authorList>
            <consortium name="EnsemblPlants"/>
        </authorList>
    </citation>
    <scope>IDENTIFICATION</scope>
    <source>
        <strain evidence="9">cv. Jemalong A17</strain>
    </source>
</reference>
<dbReference type="InterPro" id="IPR036638">
    <property type="entry name" value="HLH_DNA-bd_sf"/>
</dbReference>
<dbReference type="GO" id="GO:0043565">
    <property type="term" value="F:sequence-specific DNA binding"/>
    <property type="evidence" value="ECO:0000318"/>
    <property type="project" value="GO_Central"/>
</dbReference>
<protein>
    <submittedName>
        <fullName evidence="7">BHLH transcription factor</fullName>
    </submittedName>
    <submittedName>
        <fullName evidence="8">Putative transcription factor bHLH family</fullName>
    </submittedName>
</protein>
<dbReference type="SUPFAM" id="SSF47459">
    <property type="entry name" value="HLH, helix-loop-helix DNA-binding domain"/>
    <property type="match status" value="1"/>
</dbReference>
<dbReference type="Gene3D" id="4.10.280.10">
    <property type="entry name" value="Helix-loop-helix DNA-binding domain"/>
    <property type="match status" value="1"/>
</dbReference>